<keyword evidence="1" id="KW-0472">Membrane</keyword>
<keyword evidence="3" id="KW-1185">Reference proteome</keyword>
<dbReference type="AlphaFoldDB" id="A0A5N8XX92"/>
<name>A0A5N8XX92_9ACTN</name>
<gene>
    <name evidence="2" type="ORF">FNH08_41125</name>
</gene>
<comment type="caution">
    <text evidence="2">The sequence shown here is derived from an EMBL/GenBank/DDBJ whole genome shotgun (WGS) entry which is preliminary data.</text>
</comment>
<organism evidence="2 3">
    <name type="scientific">Streptomyces spongiae</name>
    <dbReference type="NCBI Taxonomy" id="565072"/>
    <lineage>
        <taxon>Bacteria</taxon>
        <taxon>Bacillati</taxon>
        <taxon>Actinomycetota</taxon>
        <taxon>Actinomycetes</taxon>
        <taxon>Kitasatosporales</taxon>
        <taxon>Streptomycetaceae</taxon>
        <taxon>Streptomyces</taxon>
    </lineage>
</organism>
<dbReference type="EMBL" id="VJZC01000550">
    <property type="protein sequence ID" value="MPY63335.1"/>
    <property type="molecule type" value="Genomic_DNA"/>
</dbReference>
<feature type="transmembrane region" description="Helical" evidence="1">
    <location>
        <begin position="42"/>
        <end position="65"/>
    </location>
</feature>
<evidence type="ECO:0000313" key="2">
    <source>
        <dbReference type="EMBL" id="MPY63335.1"/>
    </source>
</evidence>
<keyword evidence="1" id="KW-0812">Transmembrane</keyword>
<dbReference type="Proteomes" id="UP000400924">
    <property type="component" value="Unassembled WGS sequence"/>
</dbReference>
<protein>
    <submittedName>
        <fullName evidence="2">Uncharacterized protein</fullName>
    </submittedName>
</protein>
<evidence type="ECO:0000313" key="3">
    <source>
        <dbReference type="Proteomes" id="UP000400924"/>
    </source>
</evidence>
<keyword evidence="1" id="KW-1133">Transmembrane helix</keyword>
<dbReference type="PROSITE" id="PS51257">
    <property type="entry name" value="PROKAR_LIPOPROTEIN"/>
    <property type="match status" value="1"/>
</dbReference>
<reference evidence="2 3" key="1">
    <citation type="submission" date="2019-07" db="EMBL/GenBank/DDBJ databases">
        <title>New species of Amycolatopsis and Streptomyces.</title>
        <authorList>
            <person name="Duangmal K."/>
            <person name="Teo W.F.A."/>
            <person name="Lipun K."/>
        </authorList>
    </citation>
    <scope>NUCLEOTIDE SEQUENCE [LARGE SCALE GENOMIC DNA]</scope>
    <source>
        <strain evidence="2 3">NBRC 106415</strain>
    </source>
</reference>
<sequence>MDRRRTEPAPKPLLSLRAAVILLFGAVGAVAAGCLSAFAGASWAQAALTGAGAFLALVTFLNAIIG</sequence>
<evidence type="ECO:0000256" key="1">
    <source>
        <dbReference type="SAM" id="Phobius"/>
    </source>
</evidence>
<dbReference type="RefSeq" id="WP_152776621.1">
    <property type="nucleotide sequence ID" value="NZ_VJZC01000550.1"/>
</dbReference>
<proteinExistence type="predicted"/>
<accession>A0A5N8XX92</accession>